<proteinExistence type="predicted"/>
<feature type="chain" id="PRO_5035799422" evidence="1">
    <location>
        <begin position="28"/>
        <end position="248"/>
    </location>
</feature>
<name>A0A8T3BPS4_DENNO</name>
<protein>
    <submittedName>
        <fullName evidence="2">Uncharacterized protein</fullName>
    </submittedName>
</protein>
<feature type="signal peptide" evidence="1">
    <location>
        <begin position="1"/>
        <end position="27"/>
    </location>
</feature>
<gene>
    <name evidence="2" type="ORF">KFK09_008714</name>
</gene>
<keyword evidence="1" id="KW-0732">Signal</keyword>
<accession>A0A8T3BPS4</accession>
<dbReference type="Proteomes" id="UP000829196">
    <property type="component" value="Unassembled WGS sequence"/>
</dbReference>
<sequence>MYWPFVWFFHRISASVLISANVVVSSSAPMTDNVASKRPIFPIKALVVNEDNCNHLVNDIDVANDVGLTDGGVVPSRISLPMALSCYIGEGINLMLDPNNFLENYISSMASNSIDDNGQNVVVVLNSTPLGLDVVYPVSSLERSFETLNVGVPYDDLDHKSVEISIGTIHDKTVVRDIVNPSVNLSPIAFVDIPILVVPNEEMKVHLVSLLINSNLDQFDGFWVSCFTGVMVFRTMMRQFCITPADLG</sequence>
<evidence type="ECO:0000256" key="1">
    <source>
        <dbReference type="SAM" id="SignalP"/>
    </source>
</evidence>
<reference evidence="2" key="1">
    <citation type="journal article" date="2022" name="Front. Genet.">
        <title>Chromosome-Scale Assembly of the Dendrobium nobile Genome Provides Insights Into the Molecular Mechanism of the Biosynthesis of the Medicinal Active Ingredient of Dendrobium.</title>
        <authorList>
            <person name="Xu Q."/>
            <person name="Niu S.-C."/>
            <person name="Li K.-L."/>
            <person name="Zheng P.-J."/>
            <person name="Zhang X.-J."/>
            <person name="Jia Y."/>
            <person name="Liu Y."/>
            <person name="Niu Y.-X."/>
            <person name="Yu L.-H."/>
            <person name="Chen D.-F."/>
            <person name="Zhang G.-Q."/>
        </authorList>
    </citation>
    <scope>NUCLEOTIDE SEQUENCE</scope>
    <source>
        <tissue evidence="2">Leaf</tissue>
    </source>
</reference>
<dbReference type="AlphaFoldDB" id="A0A8T3BPS4"/>
<comment type="caution">
    <text evidence="2">The sequence shown here is derived from an EMBL/GenBank/DDBJ whole genome shotgun (WGS) entry which is preliminary data.</text>
</comment>
<evidence type="ECO:0000313" key="2">
    <source>
        <dbReference type="EMBL" id="KAI0516042.1"/>
    </source>
</evidence>
<organism evidence="2 3">
    <name type="scientific">Dendrobium nobile</name>
    <name type="common">Orchid</name>
    <dbReference type="NCBI Taxonomy" id="94219"/>
    <lineage>
        <taxon>Eukaryota</taxon>
        <taxon>Viridiplantae</taxon>
        <taxon>Streptophyta</taxon>
        <taxon>Embryophyta</taxon>
        <taxon>Tracheophyta</taxon>
        <taxon>Spermatophyta</taxon>
        <taxon>Magnoliopsida</taxon>
        <taxon>Liliopsida</taxon>
        <taxon>Asparagales</taxon>
        <taxon>Orchidaceae</taxon>
        <taxon>Epidendroideae</taxon>
        <taxon>Malaxideae</taxon>
        <taxon>Dendrobiinae</taxon>
        <taxon>Dendrobium</taxon>
    </lineage>
</organism>
<keyword evidence="3" id="KW-1185">Reference proteome</keyword>
<evidence type="ECO:0000313" key="3">
    <source>
        <dbReference type="Proteomes" id="UP000829196"/>
    </source>
</evidence>
<dbReference type="OrthoDB" id="10608587at2759"/>
<dbReference type="EMBL" id="JAGYWB010000007">
    <property type="protein sequence ID" value="KAI0516042.1"/>
    <property type="molecule type" value="Genomic_DNA"/>
</dbReference>